<protein>
    <submittedName>
        <fullName evidence="3">Aminotransferase class III-fold pyridoxal phosphate-dependent enzyme</fullName>
    </submittedName>
</protein>
<keyword evidence="2" id="KW-0663">Pyridoxal phosphate</keyword>
<dbReference type="PANTHER" id="PTHR43713:SF3">
    <property type="entry name" value="GLUTAMATE-1-SEMIALDEHYDE 2,1-AMINOMUTASE 1, CHLOROPLASTIC-RELATED"/>
    <property type="match status" value="1"/>
</dbReference>
<reference evidence="3 4" key="1">
    <citation type="submission" date="2020-11" db="EMBL/GenBank/DDBJ databases">
        <title>Pseudonocardia abyssalis sp. nov. and Pseudonocardia oceani sp. nov., description and phylogenomic analysis of two novel actinomycetes isolated from the deep Southern Ocean.</title>
        <authorList>
            <person name="Parra J."/>
        </authorList>
    </citation>
    <scope>NUCLEOTIDE SEQUENCE [LARGE SCALE GENOMIC DNA]</scope>
    <source>
        <strain evidence="4">KRD185</strain>
    </source>
</reference>
<name>A0ABS6UKL2_9PSEU</name>
<dbReference type="InterPro" id="IPR049704">
    <property type="entry name" value="Aminotrans_3_PPA_site"/>
</dbReference>
<dbReference type="Pfam" id="PF00202">
    <property type="entry name" value="Aminotran_3"/>
    <property type="match status" value="1"/>
</dbReference>
<dbReference type="RefSeq" id="WP_218590541.1">
    <property type="nucleotide sequence ID" value="NZ_JADQDE010000015.1"/>
</dbReference>
<dbReference type="InterPro" id="IPR005814">
    <property type="entry name" value="Aminotrans_3"/>
</dbReference>
<comment type="similarity">
    <text evidence="2">Belongs to the class-III pyridoxal-phosphate-dependent aminotransferase family.</text>
</comment>
<comment type="cofactor">
    <cofactor evidence="1">
        <name>pyridoxal 5'-phosphate</name>
        <dbReference type="ChEBI" id="CHEBI:597326"/>
    </cofactor>
</comment>
<comment type="caution">
    <text evidence="3">The sequence shown here is derived from an EMBL/GenBank/DDBJ whole genome shotgun (WGS) entry which is preliminary data.</text>
</comment>
<proteinExistence type="inferred from homology"/>
<keyword evidence="3" id="KW-0032">Aminotransferase</keyword>
<dbReference type="PROSITE" id="PS00600">
    <property type="entry name" value="AA_TRANSFER_CLASS_3"/>
    <property type="match status" value="1"/>
</dbReference>
<keyword evidence="4" id="KW-1185">Reference proteome</keyword>
<dbReference type="Proteomes" id="UP000694300">
    <property type="component" value="Unassembled WGS sequence"/>
</dbReference>
<dbReference type="EMBL" id="JADQDF010000002">
    <property type="protein sequence ID" value="MBW0132476.1"/>
    <property type="molecule type" value="Genomic_DNA"/>
</dbReference>
<evidence type="ECO:0000313" key="3">
    <source>
        <dbReference type="EMBL" id="MBW0132476.1"/>
    </source>
</evidence>
<gene>
    <name evidence="3" type="ORF">I4I82_33050</name>
</gene>
<accession>A0ABS6UKL2</accession>
<dbReference type="PANTHER" id="PTHR43713">
    <property type="entry name" value="GLUTAMATE-1-SEMIALDEHYDE 2,1-AMINOMUTASE"/>
    <property type="match status" value="1"/>
</dbReference>
<dbReference type="GO" id="GO:0008483">
    <property type="term" value="F:transaminase activity"/>
    <property type="evidence" value="ECO:0007669"/>
    <property type="project" value="UniProtKB-KW"/>
</dbReference>
<organism evidence="3 4">
    <name type="scientific">Pseudonocardia oceani</name>
    <dbReference type="NCBI Taxonomy" id="2792013"/>
    <lineage>
        <taxon>Bacteria</taxon>
        <taxon>Bacillati</taxon>
        <taxon>Actinomycetota</taxon>
        <taxon>Actinomycetes</taxon>
        <taxon>Pseudonocardiales</taxon>
        <taxon>Pseudonocardiaceae</taxon>
        <taxon>Pseudonocardia</taxon>
    </lineage>
</organism>
<keyword evidence="3" id="KW-0808">Transferase</keyword>
<evidence type="ECO:0000256" key="1">
    <source>
        <dbReference type="ARBA" id="ARBA00001933"/>
    </source>
</evidence>
<evidence type="ECO:0000313" key="4">
    <source>
        <dbReference type="Proteomes" id="UP000694300"/>
    </source>
</evidence>
<evidence type="ECO:0000256" key="2">
    <source>
        <dbReference type="RuleBase" id="RU003560"/>
    </source>
</evidence>
<sequence length="429" mass="45236">MGRYDKSQAYHDRARRTLARGVSSAMKATQAPVPLCASHGRGSRVWDIDGNEYLDFALSFGPMLLGQSPAVVLEAVRRQLDSGIGFGAGNGHEAPLAELICEVVPSAELVIFSNTGTEAVQAAVRVARAATGRTRIVKFRGHYHGWLDSVHVSIPGVPGDGAGTGGQDPMAALYTTTCDWNDVGSLTAALADDVAAVVMEPINVNGGCFAPEPGYLEEVRRITREAGILLIFDEVITGFRVALGGAQELLGVTPDLTVLGKSIGSGFPLSAVCGSRDVLSVVASGVVNHMGNFNGNPLAAAAGLATVRHLREHRSAVYPRLDASMRAVAGAFERARTEHGLPVRFNHTVGAGFGFSSPGPVRTHEDRLRSVPEDYGVFAARMLARGVLVPARGLWYVSTEHTDDDLARCTATIVAVAEELVGQMSGASR</sequence>